<organism evidence="1 2">
    <name type="scientific">Ilyodon furcidens</name>
    <name type="common">goldbreast splitfin</name>
    <dbReference type="NCBI Taxonomy" id="33524"/>
    <lineage>
        <taxon>Eukaryota</taxon>
        <taxon>Metazoa</taxon>
        <taxon>Chordata</taxon>
        <taxon>Craniata</taxon>
        <taxon>Vertebrata</taxon>
        <taxon>Euteleostomi</taxon>
        <taxon>Actinopterygii</taxon>
        <taxon>Neopterygii</taxon>
        <taxon>Teleostei</taxon>
        <taxon>Neoteleostei</taxon>
        <taxon>Acanthomorphata</taxon>
        <taxon>Ovalentaria</taxon>
        <taxon>Atherinomorphae</taxon>
        <taxon>Cyprinodontiformes</taxon>
        <taxon>Goodeidae</taxon>
        <taxon>Ilyodon</taxon>
    </lineage>
</organism>
<dbReference type="Proteomes" id="UP001482620">
    <property type="component" value="Unassembled WGS sequence"/>
</dbReference>
<proteinExistence type="predicted"/>
<gene>
    <name evidence="1" type="ORF">ILYODFUR_003098</name>
</gene>
<evidence type="ECO:0000313" key="1">
    <source>
        <dbReference type="EMBL" id="MEQ2239313.1"/>
    </source>
</evidence>
<keyword evidence="2" id="KW-1185">Reference proteome</keyword>
<protein>
    <submittedName>
        <fullName evidence="1">Uncharacterized protein</fullName>
    </submittedName>
</protein>
<dbReference type="EMBL" id="JAHRIQ010058082">
    <property type="protein sequence ID" value="MEQ2239313.1"/>
    <property type="molecule type" value="Genomic_DNA"/>
</dbReference>
<sequence>MTGQGLWAGGTREVMAGSTTIKAVSCHPPLSLLRRRMGSTSFHGLNGCRRCEQNIFTSVTRGSDEMGLETGRICIMLICSLRQFAMQIKSFKDYEGQLVF</sequence>
<reference evidence="1 2" key="1">
    <citation type="submission" date="2021-06" db="EMBL/GenBank/DDBJ databases">
        <authorList>
            <person name="Palmer J.M."/>
        </authorList>
    </citation>
    <scope>NUCLEOTIDE SEQUENCE [LARGE SCALE GENOMIC DNA]</scope>
    <source>
        <strain evidence="2">if_2019</strain>
        <tissue evidence="1">Muscle</tissue>
    </source>
</reference>
<accession>A0ABV0U299</accession>
<evidence type="ECO:0000313" key="2">
    <source>
        <dbReference type="Proteomes" id="UP001482620"/>
    </source>
</evidence>
<comment type="caution">
    <text evidence="1">The sequence shown here is derived from an EMBL/GenBank/DDBJ whole genome shotgun (WGS) entry which is preliminary data.</text>
</comment>
<name>A0ABV0U299_9TELE</name>